<organism evidence="7 8">
    <name type="scientific">Rossellomorea vietnamensis</name>
    <dbReference type="NCBI Taxonomy" id="218284"/>
    <lineage>
        <taxon>Bacteria</taxon>
        <taxon>Bacillati</taxon>
        <taxon>Bacillota</taxon>
        <taxon>Bacilli</taxon>
        <taxon>Bacillales</taxon>
        <taxon>Bacillaceae</taxon>
        <taxon>Rossellomorea</taxon>
    </lineage>
</organism>
<keyword evidence="3" id="KW-0010">Activator</keyword>
<dbReference type="PANTHER" id="PTHR24567:SF74">
    <property type="entry name" value="HTH-TYPE TRANSCRIPTIONAL REGULATOR ARCR"/>
    <property type="match status" value="1"/>
</dbReference>
<sequence>MSEPNNPFTEIENLFTSQASLKKVEKGRYLFQEGETAKELFLVKSGKVQIGKVIPDGRELSMRICSNGDVIGELTLFCDESTYMLNAKVMEDSEVYILSKQIFEENLSNKPQLTVEWLKWVQLQSRKNQTKFRDLILHGKKGALYSTLIRLTNSYGKSVDEGILIDYPMTNQELANFCGTSREVVNRMLSELRKEKIVIVDKNKIIVHDLDYLKKEIDCENCPINVCTIK</sequence>
<dbReference type="Pfam" id="PF00027">
    <property type="entry name" value="cNMP_binding"/>
    <property type="match status" value="1"/>
</dbReference>
<evidence type="ECO:0000313" key="7">
    <source>
        <dbReference type="EMBL" id="TYR77812.1"/>
    </source>
</evidence>
<proteinExistence type="predicted"/>
<dbReference type="CDD" id="cd00038">
    <property type="entry name" value="CAP_ED"/>
    <property type="match status" value="1"/>
</dbReference>
<keyword evidence="1" id="KW-0805">Transcription regulation</keyword>
<protein>
    <submittedName>
        <fullName evidence="7">Crp/Fnr family transcriptional regulator</fullName>
    </submittedName>
</protein>
<dbReference type="EMBL" id="VTEH01000001">
    <property type="protein sequence ID" value="TYR77812.1"/>
    <property type="molecule type" value="Genomic_DNA"/>
</dbReference>
<dbReference type="PROSITE" id="PS50042">
    <property type="entry name" value="CNMP_BINDING_3"/>
    <property type="match status" value="1"/>
</dbReference>
<dbReference type="Gene3D" id="1.10.10.10">
    <property type="entry name" value="Winged helix-like DNA-binding domain superfamily/Winged helix DNA-binding domain"/>
    <property type="match status" value="1"/>
</dbReference>
<feature type="domain" description="HTH crp-type" evidence="6">
    <location>
        <begin position="138"/>
        <end position="211"/>
    </location>
</feature>
<feature type="domain" description="Cyclic nucleotide-binding" evidence="5">
    <location>
        <begin position="22"/>
        <end position="107"/>
    </location>
</feature>
<dbReference type="SUPFAM" id="SSF51206">
    <property type="entry name" value="cAMP-binding domain-like"/>
    <property type="match status" value="1"/>
</dbReference>
<evidence type="ECO:0000313" key="8">
    <source>
        <dbReference type="Proteomes" id="UP000323317"/>
    </source>
</evidence>
<dbReference type="InterPro" id="IPR012318">
    <property type="entry name" value="HTH_CRP"/>
</dbReference>
<dbReference type="SMART" id="SM00419">
    <property type="entry name" value="HTH_CRP"/>
    <property type="match status" value="1"/>
</dbReference>
<dbReference type="CDD" id="cd00092">
    <property type="entry name" value="HTH_CRP"/>
    <property type="match status" value="1"/>
</dbReference>
<dbReference type="PANTHER" id="PTHR24567">
    <property type="entry name" value="CRP FAMILY TRANSCRIPTIONAL REGULATORY PROTEIN"/>
    <property type="match status" value="1"/>
</dbReference>
<dbReference type="SMART" id="SM00100">
    <property type="entry name" value="cNMP"/>
    <property type="match status" value="1"/>
</dbReference>
<dbReference type="Proteomes" id="UP000323317">
    <property type="component" value="Unassembled WGS sequence"/>
</dbReference>
<dbReference type="AlphaFoldDB" id="A0A5D4KKM9"/>
<dbReference type="GO" id="GO:0005829">
    <property type="term" value="C:cytosol"/>
    <property type="evidence" value="ECO:0007669"/>
    <property type="project" value="TreeGrafter"/>
</dbReference>
<accession>A0A5D4KKM9</accession>
<evidence type="ECO:0000256" key="2">
    <source>
        <dbReference type="ARBA" id="ARBA00023125"/>
    </source>
</evidence>
<dbReference type="InterPro" id="IPR050397">
    <property type="entry name" value="Env_Response_Regulators"/>
</dbReference>
<name>A0A5D4KKM9_9BACI</name>
<evidence type="ECO:0000256" key="3">
    <source>
        <dbReference type="ARBA" id="ARBA00023159"/>
    </source>
</evidence>
<comment type="caution">
    <text evidence="7">The sequence shown here is derived from an EMBL/GenBank/DDBJ whole genome shotgun (WGS) entry which is preliminary data.</text>
</comment>
<dbReference type="PROSITE" id="PS51063">
    <property type="entry name" value="HTH_CRP_2"/>
    <property type="match status" value="1"/>
</dbReference>
<dbReference type="SUPFAM" id="SSF46785">
    <property type="entry name" value="Winged helix' DNA-binding domain"/>
    <property type="match status" value="1"/>
</dbReference>
<evidence type="ECO:0000256" key="1">
    <source>
        <dbReference type="ARBA" id="ARBA00023015"/>
    </source>
</evidence>
<keyword evidence="4" id="KW-0804">Transcription</keyword>
<dbReference type="Pfam" id="PF13545">
    <property type="entry name" value="HTH_Crp_2"/>
    <property type="match status" value="1"/>
</dbReference>
<dbReference type="Gene3D" id="2.60.120.10">
    <property type="entry name" value="Jelly Rolls"/>
    <property type="match status" value="1"/>
</dbReference>
<reference evidence="7 8" key="1">
    <citation type="submission" date="2019-08" db="EMBL/GenBank/DDBJ databases">
        <title>Bacillus genomes from the desert of Cuatro Cienegas, Coahuila.</title>
        <authorList>
            <person name="Olmedo-Alvarez G."/>
        </authorList>
    </citation>
    <scope>NUCLEOTIDE SEQUENCE [LARGE SCALE GENOMIC DNA]</scope>
    <source>
        <strain evidence="7 8">CH40_1T</strain>
    </source>
</reference>
<dbReference type="InterPro" id="IPR000595">
    <property type="entry name" value="cNMP-bd_dom"/>
</dbReference>
<gene>
    <name evidence="7" type="ORF">FZC79_03095</name>
</gene>
<dbReference type="PRINTS" id="PR00034">
    <property type="entry name" value="HTHCRP"/>
</dbReference>
<evidence type="ECO:0000259" key="6">
    <source>
        <dbReference type="PROSITE" id="PS51063"/>
    </source>
</evidence>
<dbReference type="GO" id="GO:0003677">
    <property type="term" value="F:DNA binding"/>
    <property type="evidence" value="ECO:0007669"/>
    <property type="project" value="UniProtKB-KW"/>
</dbReference>
<dbReference type="GO" id="GO:0003700">
    <property type="term" value="F:DNA-binding transcription factor activity"/>
    <property type="evidence" value="ECO:0007669"/>
    <property type="project" value="TreeGrafter"/>
</dbReference>
<keyword evidence="2" id="KW-0238">DNA-binding</keyword>
<dbReference type="InterPro" id="IPR036390">
    <property type="entry name" value="WH_DNA-bd_sf"/>
</dbReference>
<dbReference type="InterPro" id="IPR018490">
    <property type="entry name" value="cNMP-bd_dom_sf"/>
</dbReference>
<evidence type="ECO:0000259" key="5">
    <source>
        <dbReference type="PROSITE" id="PS50042"/>
    </source>
</evidence>
<dbReference type="RefSeq" id="WP_148945397.1">
    <property type="nucleotide sequence ID" value="NZ_VTEH01000001.1"/>
</dbReference>
<dbReference type="InterPro" id="IPR036388">
    <property type="entry name" value="WH-like_DNA-bd_sf"/>
</dbReference>
<evidence type="ECO:0000256" key="4">
    <source>
        <dbReference type="ARBA" id="ARBA00023163"/>
    </source>
</evidence>
<dbReference type="InterPro" id="IPR014710">
    <property type="entry name" value="RmlC-like_jellyroll"/>
</dbReference>